<sequence>VYYGTFPITSRKLHQKYGPVVRIAPNEYSIDDPNAAKVIYGSGNGYIKSPWYEASGNPMNPLPSLFDERNPRLHSAIRRKVSAAYSMSSLVQSESFVDDCTSLFQQRLSEFAQTGELVDLTHWYQCYAFDVIGNITFGNRFGFLDKGKDIQGIMASISGFLKYAARVGIFPEWHKYLFKLFIRSKNLNGMAHVRSFANENLEAHYTKLIQEMDPSKISKDEIALTCSTNIGAGSDTTSISLSATLYFLTLYPETLRKLHGEIGDMEAQNSLSNPVTFQESRSMPYLQTVIKEALRLHPATGLILGRVVPKGGTSLNGTWFPERSVVGVNPWVAHINTEIFGVDASEFRPERWLGDPEVVKKRESYFMSFWMGSRTCIGINISVMELSKIVPQLVRAFGFVPENGIPEWNTENVWFVKPKDFECRIKPHDGACIRKEGKKR</sequence>
<accession>A0A7H8QM49</accession>
<keyword evidence="1" id="KW-0479">Metal-binding</keyword>
<keyword evidence="1" id="KW-0408">Iron</keyword>
<dbReference type="GO" id="GO:0020037">
    <property type="term" value="F:heme binding"/>
    <property type="evidence" value="ECO:0007669"/>
    <property type="project" value="InterPro"/>
</dbReference>
<evidence type="ECO:0000256" key="1">
    <source>
        <dbReference type="PIRSR" id="PIRSR602401-1"/>
    </source>
</evidence>
<dbReference type="InterPro" id="IPR036396">
    <property type="entry name" value="Cyt_P450_sf"/>
</dbReference>
<dbReference type="InterPro" id="IPR002401">
    <property type="entry name" value="Cyt_P450_E_grp-I"/>
</dbReference>
<evidence type="ECO:0000313" key="2">
    <source>
        <dbReference type="EMBL" id="QKX54964.1"/>
    </source>
</evidence>
<dbReference type="GeneID" id="55989564"/>
<dbReference type="SUPFAM" id="SSF48264">
    <property type="entry name" value="Cytochrome P450"/>
    <property type="match status" value="1"/>
</dbReference>
<evidence type="ECO:0000313" key="3">
    <source>
        <dbReference type="Proteomes" id="UP000509510"/>
    </source>
</evidence>
<gene>
    <name evidence="2" type="ORF">TRUGW13939_02054</name>
</gene>
<organism evidence="2 3">
    <name type="scientific">Talaromyces rugulosus</name>
    <name type="common">Penicillium rugulosum</name>
    <dbReference type="NCBI Taxonomy" id="121627"/>
    <lineage>
        <taxon>Eukaryota</taxon>
        <taxon>Fungi</taxon>
        <taxon>Dikarya</taxon>
        <taxon>Ascomycota</taxon>
        <taxon>Pezizomycotina</taxon>
        <taxon>Eurotiomycetes</taxon>
        <taxon>Eurotiomycetidae</taxon>
        <taxon>Eurotiales</taxon>
        <taxon>Trichocomaceae</taxon>
        <taxon>Talaromyces</taxon>
        <taxon>Talaromyces sect. Islandici</taxon>
    </lineage>
</organism>
<comment type="cofactor">
    <cofactor evidence="1">
        <name>heme</name>
        <dbReference type="ChEBI" id="CHEBI:30413"/>
    </cofactor>
</comment>
<dbReference type="CDD" id="cd11060">
    <property type="entry name" value="CYP57A1-like"/>
    <property type="match status" value="1"/>
</dbReference>
<dbReference type="GO" id="GO:0005506">
    <property type="term" value="F:iron ion binding"/>
    <property type="evidence" value="ECO:0007669"/>
    <property type="project" value="InterPro"/>
</dbReference>
<dbReference type="Proteomes" id="UP000509510">
    <property type="component" value="Chromosome I"/>
</dbReference>
<feature type="non-terminal residue" evidence="2">
    <location>
        <position position="1"/>
    </location>
</feature>
<name>A0A7H8QM49_TALRU</name>
<proteinExistence type="predicted"/>
<dbReference type="PRINTS" id="PR00385">
    <property type="entry name" value="P450"/>
</dbReference>
<feature type="binding site" description="axial binding residue" evidence="1">
    <location>
        <position position="376"/>
    </location>
    <ligand>
        <name>heme</name>
        <dbReference type="ChEBI" id="CHEBI:30413"/>
    </ligand>
    <ligandPart>
        <name>Fe</name>
        <dbReference type="ChEBI" id="CHEBI:18248"/>
    </ligandPart>
</feature>
<protein>
    <recommendedName>
        <fullName evidence="4">Cytochrome P450 monooxygenase</fullName>
    </recommendedName>
</protein>
<dbReference type="PANTHER" id="PTHR24305:SF190">
    <property type="entry name" value="P450, PUTATIVE (EUROFUNG)-RELATED"/>
    <property type="match status" value="1"/>
</dbReference>
<dbReference type="GO" id="GO:0004497">
    <property type="term" value="F:monooxygenase activity"/>
    <property type="evidence" value="ECO:0007669"/>
    <property type="project" value="InterPro"/>
</dbReference>
<dbReference type="PRINTS" id="PR00463">
    <property type="entry name" value="EP450I"/>
</dbReference>
<dbReference type="OrthoDB" id="3934656at2759"/>
<dbReference type="PANTHER" id="PTHR24305">
    <property type="entry name" value="CYTOCHROME P450"/>
    <property type="match status" value="1"/>
</dbReference>
<dbReference type="RefSeq" id="XP_035341143.1">
    <property type="nucleotide sequence ID" value="XM_035485250.1"/>
</dbReference>
<dbReference type="AlphaFoldDB" id="A0A7H8QM49"/>
<dbReference type="Pfam" id="PF00067">
    <property type="entry name" value="p450"/>
    <property type="match status" value="1"/>
</dbReference>
<reference evidence="3" key="1">
    <citation type="submission" date="2020-06" db="EMBL/GenBank/DDBJ databases">
        <title>A chromosome-scale genome assembly of Talaromyces rugulosus W13939.</title>
        <authorList>
            <person name="Wang B."/>
            <person name="Guo L."/>
            <person name="Ye K."/>
            <person name="Wang L."/>
        </authorList>
    </citation>
    <scope>NUCLEOTIDE SEQUENCE [LARGE SCALE GENOMIC DNA]</scope>
    <source>
        <strain evidence="3">W13939</strain>
    </source>
</reference>
<evidence type="ECO:0008006" key="4">
    <source>
        <dbReference type="Google" id="ProtNLM"/>
    </source>
</evidence>
<keyword evidence="1" id="KW-0349">Heme</keyword>
<dbReference type="EMBL" id="CP055898">
    <property type="protein sequence ID" value="QKX54964.1"/>
    <property type="molecule type" value="Genomic_DNA"/>
</dbReference>
<dbReference type="InterPro" id="IPR001128">
    <property type="entry name" value="Cyt_P450"/>
</dbReference>
<keyword evidence="3" id="KW-1185">Reference proteome</keyword>
<dbReference type="Gene3D" id="1.10.630.10">
    <property type="entry name" value="Cytochrome P450"/>
    <property type="match status" value="1"/>
</dbReference>
<dbReference type="GO" id="GO:0016705">
    <property type="term" value="F:oxidoreductase activity, acting on paired donors, with incorporation or reduction of molecular oxygen"/>
    <property type="evidence" value="ECO:0007669"/>
    <property type="project" value="InterPro"/>
</dbReference>
<dbReference type="KEGG" id="trg:TRUGW13939_02054"/>
<dbReference type="InterPro" id="IPR050121">
    <property type="entry name" value="Cytochrome_P450_monoxygenase"/>
</dbReference>